<evidence type="ECO:0000313" key="3">
    <source>
        <dbReference type="Proteomes" id="UP001152300"/>
    </source>
</evidence>
<dbReference type="Proteomes" id="UP001152300">
    <property type="component" value="Unassembled WGS sequence"/>
</dbReference>
<protein>
    <submittedName>
        <fullName evidence="2">Uncharacterized protein</fullName>
    </submittedName>
</protein>
<feature type="compositionally biased region" description="Polar residues" evidence="1">
    <location>
        <begin position="528"/>
        <end position="539"/>
    </location>
</feature>
<feature type="compositionally biased region" description="Basic and acidic residues" evidence="1">
    <location>
        <begin position="653"/>
        <end position="664"/>
    </location>
</feature>
<feature type="region of interest" description="Disordered" evidence="1">
    <location>
        <begin position="1104"/>
        <end position="1126"/>
    </location>
</feature>
<dbReference type="Pfam" id="PF12520">
    <property type="entry name" value="DUF3723"/>
    <property type="match status" value="1"/>
</dbReference>
<keyword evidence="3" id="KW-1185">Reference proteome</keyword>
<proteinExistence type="predicted"/>
<dbReference type="InterPro" id="IPR022198">
    <property type="entry name" value="DUF3723"/>
</dbReference>
<evidence type="ECO:0000256" key="1">
    <source>
        <dbReference type="SAM" id="MobiDB-lite"/>
    </source>
</evidence>
<dbReference type="OrthoDB" id="4227485at2759"/>
<name>A0A9X0AQC9_9HELO</name>
<feature type="compositionally biased region" description="Basic and acidic residues" evidence="1">
    <location>
        <begin position="632"/>
        <end position="644"/>
    </location>
</feature>
<evidence type="ECO:0000313" key="2">
    <source>
        <dbReference type="EMBL" id="KAJ8067017.1"/>
    </source>
</evidence>
<feature type="compositionally biased region" description="Basic residues" evidence="1">
    <location>
        <begin position="1223"/>
        <end position="1233"/>
    </location>
</feature>
<feature type="region of interest" description="Disordered" evidence="1">
    <location>
        <begin position="614"/>
        <end position="685"/>
    </location>
</feature>
<dbReference type="EMBL" id="JAPEIS010000004">
    <property type="protein sequence ID" value="KAJ8067017.1"/>
    <property type="molecule type" value="Genomic_DNA"/>
</dbReference>
<gene>
    <name evidence="2" type="ORF">OCU04_004397</name>
</gene>
<feature type="compositionally biased region" description="Basic and acidic residues" evidence="1">
    <location>
        <begin position="1234"/>
        <end position="1244"/>
    </location>
</feature>
<feature type="region of interest" description="Disordered" evidence="1">
    <location>
        <begin position="502"/>
        <end position="539"/>
    </location>
</feature>
<feature type="compositionally biased region" description="Basic and acidic residues" evidence="1">
    <location>
        <begin position="615"/>
        <end position="624"/>
    </location>
</feature>
<organism evidence="2 3">
    <name type="scientific">Sclerotinia nivalis</name>
    <dbReference type="NCBI Taxonomy" id="352851"/>
    <lineage>
        <taxon>Eukaryota</taxon>
        <taxon>Fungi</taxon>
        <taxon>Dikarya</taxon>
        <taxon>Ascomycota</taxon>
        <taxon>Pezizomycotina</taxon>
        <taxon>Leotiomycetes</taxon>
        <taxon>Helotiales</taxon>
        <taxon>Sclerotiniaceae</taxon>
        <taxon>Sclerotinia</taxon>
    </lineage>
</organism>
<feature type="compositionally biased region" description="Polar residues" evidence="1">
    <location>
        <begin position="504"/>
        <end position="521"/>
    </location>
</feature>
<comment type="caution">
    <text evidence="2">The sequence shown here is derived from an EMBL/GenBank/DDBJ whole genome shotgun (WGS) entry which is preliminary data.</text>
</comment>
<feature type="compositionally biased region" description="Basic and acidic residues" evidence="1">
    <location>
        <begin position="1206"/>
        <end position="1215"/>
    </location>
</feature>
<feature type="compositionally biased region" description="Polar residues" evidence="1">
    <location>
        <begin position="1115"/>
        <end position="1126"/>
    </location>
</feature>
<feature type="region of interest" description="Disordered" evidence="1">
    <location>
        <begin position="1206"/>
        <end position="1348"/>
    </location>
</feature>
<feature type="compositionally biased region" description="Polar residues" evidence="1">
    <location>
        <begin position="676"/>
        <end position="685"/>
    </location>
</feature>
<reference evidence="2" key="1">
    <citation type="submission" date="2022-11" db="EMBL/GenBank/DDBJ databases">
        <title>Genome Resource of Sclerotinia nivalis Strain SnTB1, a Plant Pathogen Isolated from American Ginseng.</title>
        <authorList>
            <person name="Fan S."/>
        </authorList>
    </citation>
    <scope>NUCLEOTIDE SEQUENCE</scope>
    <source>
        <strain evidence="2">SnTB1</strain>
    </source>
</reference>
<accession>A0A9X0AQC9</accession>
<sequence length="1348" mass="152071">MSRPRKQNGLIGVAKVGVFCSKLDESREVNRGTVEGLRQIFREQNSRDYNASHYIPVLLNETELNTISTAFDETPQKLNRLTIHAKYSDGEVYCNVRHSQKTNDEMEIAAWKGRLTNCKRVSLDQLLKREDITELFDRLIPIPGLWIGLELGNIQKVLALRCDEEITRYLEHIQSVWEKVTLSDRIIQMATDVETVRLLQLRVPFLSRSDRKFINSEMASGKLFPKITDPKTRKKVLEAILRVDCLIPSLKTMHENLKYLEVGAKILKNLLIAKSPRLTIYNALRAAWTYNGELFIETKGKRSHIKASHSNEVAWSIIYKQVWIWALRNFSELGGRAPRKEYRLPPYQPTVDPVLQYEFVKFAKDVGINTRKIESRLQGDPRHKTMLTSICQIYPSHNEDEIERVTARFVENLPIINSNGSSSVDTGGRHWNMGNTPSPIDLSHRWGVPFAKSYTAGKKEFYLTSLSKTLFSVGDNMPSHLFVLQDFIFSFFGRTPDFEAGEIMNSNNTPPGPAESSSYSSVDKRGGPSSSSRAPMNRNTLQSTIYPQGSQSQHLTLADEMDYIFDSSSMTNNEPVETSTKPTPFQTEVIDESLKSEKVQDVTVLVDQEPLVNAKEMKRNDDSQHSIQGTDSHGKGDATRKIPDIELPNDFLTEQKKHNEDKGKRIFSSKPLTPEPKTSSSLNSETMPFNNQLAHGTDIPSQNIANIIRNPETPASPARSLALSEVSPLTSAFEQKDSFNHDHFTFQSGTHNQGTEVITSSRSESARSPALSIVPPELSPNYQSPAESSEQQLVVLPEIDTLMGGMANVPYLFEQETITGREWSPEDLHRSPIMSTIDINPSLWQANVDRQHIKLHSQTPRNRPELLPSQSSLQPINLTSSSLDPSQNTVLAVTNADDQTIEDAPINSLVVSSHPNIASAIIGKDEDLQDTSSLDLAMTLPDEPRRSMPIAIEAEKESLSILPSQSNEASNIIGSDEGIRDESMQDISSLDLAMTLPDEPRRSMPIAIEAEKESLSILPSQSNEASNIIGSDEGIRDESMQDISPLDLALPDEPRRSMPIPLPSEIIQNVTVNMKDKDLNSNIVEQHKEGTIDKSTTTSIISLPDDTRSLAPQPDVTQSSNNSPTISQPEIIVNEFNGMTNQRRMLKTIEDVQSYLGKRHGWALVIQTSDSRSLKTIPPKKFLQHIEKKRTSNDVYYCFRRQHYEKMKKQSRDRNNTMNPLLNRRKYGVRKAKREQLKVRKNSEENNSSEQSEQERPDKIETITSNSEMKPFEQLEILPMEPKEPFPKTIDSISPQDKQEGMNFKGNNDQQTPYLAEEGKRKLSPDHGNSLRKNHILESEPTKRRRTG</sequence>